<gene>
    <name evidence="1" type="ORF">ACFQ44_00820</name>
</gene>
<evidence type="ECO:0008006" key="3">
    <source>
        <dbReference type="Google" id="ProtNLM"/>
    </source>
</evidence>
<accession>A0ABW4D2M2</accession>
<dbReference type="Proteomes" id="UP001597189">
    <property type="component" value="Unassembled WGS sequence"/>
</dbReference>
<evidence type="ECO:0000313" key="1">
    <source>
        <dbReference type="EMBL" id="MFD1454217.1"/>
    </source>
</evidence>
<proteinExistence type="predicted"/>
<dbReference type="EMBL" id="JBHTOD010000001">
    <property type="protein sequence ID" value="MFD1454217.1"/>
    <property type="molecule type" value="Genomic_DNA"/>
</dbReference>
<comment type="caution">
    <text evidence="1">The sequence shown here is derived from an EMBL/GenBank/DDBJ whole genome shotgun (WGS) entry which is preliminary data.</text>
</comment>
<evidence type="ECO:0000313" key="2">
    <source>
        <dbReference type="Proteomes" id="UP001597189"/>
    </source>
</evidence>
<sequence length="94" mass="10631">MNEMMMEVLKMADRTVIDPVTFAQGFASAATQAGIDTNQLTPAAKKYLLSYLTAFYLANDFNQVEAQNFATTTVKFKDMSFEQLLERVSQLNQY</sequence>
<organism evidence="1 2">
    <name type="scientific">Levilactobacillus lanxiensis</name>
    <dbReference type="NCBI Taxonomy" id="2799568"/>
    <lineage>
        <taxon>Bacteria</taxon>
        <taxon>Bacillati</taxon>
        <taxon>Bacillota</taxon>
        <taxon>Bacilli</taxon>
        <taxon>Lactobacillales</taxon>
        <taxon>Lactobacillaceae</taxon>
        <taxon>Levilactobacillus</taxon>
    </lineage>
</organism>
<keyword evidence="2" id="KW-1185">Reference proteome</keyword>
<dbReference type="RefSeq" id="WP_382403870.1">
    <property type="nucleotide sequence ID" value="NZ_JBHTOD010000001.1"/>
</dbReference>
<name>A0ABW4D2M2_9LACO</name>
<protein>
    <recommendedName>
        <fullName evidence="3">Phage gp6-like head-tail connector protein</fullName>
    </recommendedName>
</protein>
<reference evidence="2" key="1">
    <citation type="journal article" date="2019" name="Int. J. Syst. Evol. Microbiol.">
        <title>The Global Catalogue of Microorganisms (GCM) 10K type strain sequencing project: providing services to taxonomists for standard genome sequencing and annotation.</title>
        <authorList>
            <consortium name="The Broad Institute Genomics Platform"/>
            <consortium name="The Broad Institute Genome Sequencing Center for Infectious Disease"/>
            <person name="Wu L."/>
            <person name="Ma J."/>
        </authorList>
    </citation>
    <scope>NUCLEOTIDE SEQUENCE [LARGE SCALE GENOMIC DNA]</scope>
    <source>
        <strain evidence="2">CCM 8979</strain>
    </source>
</reference>